<dbReference type="RefSeq" id="WP_156229712.1">
    <property type="nucleotide sequence ID" value="NZ_CP046455.1"/>
</dbReference>
<gene>
    <name evidence="2" type="ORF">COCCU_00695</name>
</gene>
<proteinExistence type="predicted"/>
<evidence type="ECO:0000259" key="1">
    <source>
        <dbReference type="Pfam" id="PF07561"/>
    </source>
</evidence>
<dbReference type="AlphaFoldDB" id="A0A6B8W267"/>
<feature type="domain" description="DUF1540" evidence="1">
    <location>
        <begin position="12"/>
        <end position="42"/>
    </location>
</feature>
<dbReference type="KEGG" id="cok:COCCU_00695"/>
<dbReference type="Pfam" id="PF07561">
    <property type="entry name" value="DUF1540"/>
    <property type="match status" value="2"/>
</dbReference>
<dbReference type="Proteomes" id="UP000424462">
    <property type="component" value="Chromosome"/>
</dbReference>
<organism evidence="2 3">
    <name type="scientific">Corynebacterium occultum</name>
    <dbReference type="NCBI Taxonomy" id="2675219"/>
    <lineage>
        <taxon>Bacteria</taxon>
        <taxon>Bacillati</taxon>
        <taxon>Actinomycetota</taxon>
        <taxon>Actinomycetes</taxon>
        <taxon>Mycobacteriales</taxon>
        <taxon>Corynebacteriaceae</taxon>
        <taxon>Corynebacterium</taxon>
    </lineage>
</organism>
<sequence>MSTPTITNVSSCTTTACAFNDGGCNAYAITVGGENAAACGTFTTLDIRAGISDAHSEVGACHRLDCTHNKDLMCAADSISIVGESAMCADYNAR</sequence>
<feature type="domain" description="DUF1540" evidence="1">
    <location>
        <begin position="64"/>
        <end position="84"/>
    </location>
</feature>
<evidence type="ECO:0000313" key="3">
    <source>
        <dbReference type="Proteomes" id="UP000424462"/>
    </source>
</evidence>
<reference evidence="2 3" key="1">
    <citation type="submission" date="2019-11" db="EMBL/GenBank/DDBJ databases">
        <title>Complete genome sequence of Corynebacterium kalinowskii 1959, a novel Corynebacterium species isolated from soil of a small paddock in Vilsendorf, Germany.</title>
        <authorList>
            <person name="Schaffert L."/>
            <person name="Ruwe M."/>
            <person name="Milse J."/>
            <person name="Hanuschka K."/>
            <person name="Ortseifen V."/>
            <person name="Droste J."/>
            <person name="Brandt D."/>
            <person name="Schlueter L."/>
            <person name="Kutter Y."/>
            <person name="Vinke S."/>
            <person name="Viehoefer P."/>
            <person name="Jacob L."/>
            <person name="Luebke N.-C."/>
            <person name="Schulte-Berndt E."/>
            <person name="Hain C."/>
            <person name="Linder M."/>
            <person name="Schmidt P."/>
            <person name="Wollenschlaeger L."/>
            <person name="Luttermann T."/>
            <person name="Thieme E."/>
            <person name="Hassa J."/>
            <person name="Haak M."/>
            <person name="Wittchen M."/>
            <person name="Mentz A."/>
            <person name="Persicke M."/>
            <person name="Busche T."/>
            <person name="Ruckert C."/>
        </authorList>
    </citation>
    <scope>NUCLEOTIDE SEQUENCE [LARGE SCALE GENOMIC DNA]</scope>
    <source>
        <strain evidence="2 3">2039</strain>
    </source>
</reference>
<dbReference type="EMBL" id="CP046455">
    <property type="protein sequence ID" value="QGU06107.1"/>
    <property type="molecule type" value="Genomic_DNA"/>
</dbReference>
<accession>A0A6B8W267</accession>
<keyword evidence="3" id="KW-1185">Reference proteome</keyword>
<name>A0A6B8W267_9CORY</name>
<evidence type="ECO:0000313" key="2">
    <source>
        <dbReference type="EMBL" id="QGU06107.1"/>
    </source>
</evidence>
<dbReference type="InterPro" id="IPR011437">
    <property type="entry name" value="DUF1540"/>
</dbReference>
<protein>
    <recommendedName>
        <fullName evidence="1">DUF1540 domain-containing protein</fullName>
    </recommendedName>
</protein>